<dbReference type="InParanoid" id="A0A2R6QD52"/>
<comment type="subcellular location">
    <subcellularLocation>
        <location evidence="1">Nucleus</location>
    </subcellularLocation>
</comment>
<protein>
    <submittedName>
        <fullName evidence="5">Transcription factor like</fullName>
    </submittedName>
</protein>
<dbReference type="Proteomes" id="UP000241394">
    <property type="component" value="Chromosome LG17"/>
</dbReference>
<keyword evidence="4" id="KW-0539">Nucleus</keyword>
<reference evidence="5 6" key="1">
    <citation type="submission" date="2017-07" db="EMBL/GenBank/DDBJ databases">
        <title>An improved, manually edited Actinidia chinensis var. chinensis (kiwifruit) genome highlights the challenges associated with draft genomes and gene prediction in plants.</title>
        <authorList>
            <person name="Pilkington S."/>
            <person name="Crowhurst R."/>
            <person name="Hilario E."/>
            <person name="Nardozza S."/>
            <person name="Fraser L."/>
            <person name="Peng Y."/>
            <person name="Gunaseelan K."/>
            <person name="Simpson R."/>
            <person name="Tahir J."/>
            <person name="Deroles S."/>
            <person name="Templeton K."/>
            <person name="Luo Z."/>
            <person name="Davy M."/>
            <person name="Cheng C."/>
            <person name="Mcneilage M."/>
            <person name="Scaglione D."/>
            <person name="Liu Y."/>
            <person name="Zhang Q."/>
            <person name="Datson P."/>
            <person name="De Silva N."/>
            <person name="Gardiner S."/>
            <person name="Bassett H."/>
            <person name="Chagne D."/>
            <person name="Mccallum J."/>
            <person name="Dzierzon H."/>
            <person name="Deng C."/>
            <person name="Wang Y.-Y."/>
            <person name="Barron N."/>
            <person name="Manako K."/>
            <person name="Bowen J."/>
            <person name="Foster T."/>
            <person name="Erridge Z."/>
            <person name="Tiffin H."/>
            <person name="Waite C."/>
            <person name="Davies K."/>
            <person name="Grierson E."/>
            <person name="Laing W."/>
            <person name="Kirk R."/>
            <person name="Chen X."/>
            <person name="Wood M."/>
            <person name="Montefiori M."/>
            <person name="Brummell D."/>
            <person name="Schwinn K."/>
            <person name="Catanach A."/>
            <person name="Fullerton C."/>
            <person name="Li D."/>
            <person name="Meiyalaghan S."/>
            <person name="Nieuwenhuizen N."/>
            <person name="Read N."/>
            <person name="Prakash R."/>
            <person name="Hunter D."/>
            <person name="Zhang H."/>
            <person name="Mckenzie M."/>
            <person name="Knabel M."/>
            <person name="Harris A."/>
            <person name="Allan A."/>
            <person name="Chen A."/>
            <person name="Janssen B."/>
            <person name="Plunkett B."/>
            <person name="Dwamena C."/>
            <person name="Voogd C."/>
            <person name="Leif D."/>
            <person name="Lafferty D."/>
            <person name="Souleyre E."/>
            <person name="Varkonyi-Gasic E."/>
            <person name="Gambi F."/>
            <person name="Hanley J."/>
            <person name="Yao J.-L."/>
            <person name="Cheung J."/>
            <person name="David K."/>
            <person name="Warren B."/>
            <person name="Marsh K."/>
            <person name="Snowden K."/>
            <person name="Lin-Wang K."/>
            <person name="Brian L."/>
            <person name="Martinez-Sanchez M."/>
            <person name="Wang M."/>
            <person name="Ileperuma N."/>
            <person name="Macnee N."/>
            <person name="Campin R."/>
            <person name="Mcatee P."/>
            <person name="Drummond R."/>
            <person name="Espley R."/>
            <person name="Ireland H."/>
            <person name="Wu R."/>
            <person name="Atkinson R."/>
            <person name="Karunairetnam S."/>
            <person name="Bulley S."/>
            <person name="Chunkath S."/>
            <person name="Hanley Z."/>
            <person name="Storey R."/>
            <person name="Thrimawithana A."/>
            <person name="Thomson S."/>
            <person name="David C."/>
            <person name="Testolin R."/>
        </authorList>
    </citation>
    <scope>NUCLEOTIDE SEQUENCE [LARGE SCALE GENOMIC DNA]</scope>
    <source>
        <strain evidence="6">cv. Red5</strain>
        <tissue evidence="5">Young leaf</tissue>
    </source>
</reference>
<evidence type="ECO:0000313" key="5">
    <source>
        <dbReference type="EMBL" id="PSS06064.1"/>
    </source>
</evidence>
<dbReference type="AlphaFoldDB" id="A0A2R6QD52"/>
<evidence type="ECO:0000256" key="3">
    <source>
        <dbReference type="ARBA" id="ARBA00023163"/>
    </source>
</evidence>
<dbReference type="OMA" id="NHQIPNS"/>
<dbReference type="PANTHER" id="PTHR33124">
    <property type="entry name" value="TRANSCRIPTION FACTOR IBH1-LIKE 1"/>
    <property type="match status" value="1"/>
</dbReference>
<dbReference type="InterPro" id="IPR044549">
    <property type="entry name" value="bHLH_AtIBH1-like"/>
</dbReference>
<dbReference type="Gramene" id="PSS06064">
    <property type="protein sequence ID" value="PSS06064"/>
    <property type="gene ID" value="CEY00_Acc19692"/>
</dbReference>
<dbReference type="OrthoDB" id="1935502at2759"/>
<evidence type="ECO:0000256" key="2">
    <source>
        <dbReference type="ARBA" id="ARBA00023015"/>
    </source>
</evidence>
<organism evidence="5 6">
    <name type="scientific">Actinidia chinensis var. chinensis</name>
    <name type="common">Chinese soft-hair kiwi</name>
    <dbReference type="NCBI Taxonomy" id="1590841"/>
    <lineage>
        <taxon>Eukaryota</taxon>
        <taxon>Viridiplantae</taxon>
        <taxon>Streptophyta</taxon>
        <taxon>Embryophyta</taxon>
        <taxon>Tracheophyta</taxon>
        <taxon>Spermatophyta</taxon>
        <taxon>Magnoliopsida</taxon>
        <taxon>eudicotyledons</taxon>
        <taxon>Gunneridae</taxon>
        <taxon>Pentapetalae</taxon>
        <taxon>asterids</taxon>
        <taxon>Ericales</taxon>
        <taxon>Actinidiaceae</taxon>
        <taxon>Actinidia</taxon>
    </lineage>
</organism>
<dbReference type="FunCoup" id="A0A2R6QD52">
    <property type="interactions" value="61"/>
</dbReference>
<sequence length="121" mass="13670">MGVSSLDFLGNFEGGCSPNGPLALMGLDLGAQSRRRREGRKQYIRRRRSRRFSGRLGGPRRRKTVVEKKVRVLRKLVPKSESMGLDGLFRDTAEYILALQMRVQVMQIMVQVLSGSESSDE</sequence>
<comment type="caution">
    <text evidence="5">The sequence shown here is derived from an EMBL/GenBank/DDBJ whole genome shotgun (WGS) entry which is preliminary data.</text>
</comment>
<reference evidence="6" key="2">
    <citation type="journal article" date="2018" name="BMC Genomics">
        <title>A manually annotated Actinidia chinensis var. chinensis (kiwifruit) genome highlights the challenges associated with draft genomes and gene prediction in plants.</title>
        <authorList>
            <person name="Pilkington S.M."/>
            <person name="Crowhurst R."/>
            <person name="Hilario E."/>
            <person name="Nardozza S."/>
            <person name="Fraser L."/>
            <person name="Peng Y."/>
            <person name="Gunaseelan K."/>
            <person name="Simpson R."/>
            <person name="Tahir J."/>
            <person name="Deroles S.C."/>
            <person name="Templeton K."/>
            <person name="Luo Z."/>
            <person name="Davy M."/>
            <person name="Cheng C."/>
            <person name="McNeilage M."/>
            <person name="Scaglione D."/>
            <person name="Liu Y."/>
            <person name="Zhang Q."/>
            <person name="Datson P."/>
            <person name="De Silva N."/>
            <person name="Gardiner S.E."/>
            <person name="Bassett H."/>
            <person name="Chagne D."/>
            <person name="McCallum J."/>
            <person name="Dzierzon H."/>
            <person name="Deng C."/>
            <person name="Wang Y.Y."/>
            <person name="Barron L."/>
            <person name="Manako K."/>
            <person name="Bowen J."/>
            <person name="Foster T.M."/>
            <person name="Erridge Z.A."/>
            <person name="Tiffin H."/>
            <person name="Waite C.N."/>
            <person name="Davies K.M."/>
            <person name="Grierson E.P."/>
            <person name="Laing W.A."/>
            <person name="Kirk R."/>
            <person name="Chen X."/>
            <person name="Wood M."/>
            <person name="Montefiori M."/>
            <person name="Brummell D.A."/>
            <person name="Schwinn K.E."/>
            <person name="Catanach A."/>
            <person name="Fullerton C."/>
            <person name="Li D."/>
            <person name="Meiyalaghan S."/>
            <person name="Nieuwenhuizen N."/>
            <person name="Read N."/>
            <person name="Prakash R."/>
            <person name="Hunter D."/>
            <person name="Zhang H."/>
            <person name="McKenzie M."/>
            <person name="Knabel M."/>
            <person name="Harris A."/>
            <person name="Allan A.C."/>
            <person name="Gleave A."/>
            <person name="Chen A."/>
            <person name="Janssen B.J."/>
            <person name="Plunkett B."/>
            <person name="Ampomah-Dwamena C."/>
            <person name="Voogd C."/>
            <person name="Leif D."/>
            <person name="Lafferty D."/>
            <person name="Souleyre E.J.F."/>
            <person name="Varkonyi-Gasic E."/>
            <person name="Gambi F."/>
            <person name="Hanley J."/>
            <person name="Yao J.L."/>
            <person name="Cheung J."/>
            <person name="David K.M."/>
            <person name="Warren B."/>
            <person name="Marsh K."/>
            <person name="Snowden K.C."/>
            <person name="Lin-Wang K."/>
            <person name="Brian L."/>
            <person name="Martinez-Sanchez M."/>
            <person name="Wang M."/>
            <person name="Ileperuma N."/>
            <person name="Macnee N."/>
            <person name="Campin R."/>
            <person name="McAtee P."/>
            <person name="Drummond R.S.M."/>
            <person name="Espley R.V."/>
            <person name="Ireland H.S."/>
            <person name="Wu R."/>
            <person name="Atkinson R.G."/>
            <person name="Karunairetnam S."/>
            <person name="Bulley S."/>
            <person name="Chunkath S."/>
            <person name="Hanley Z."/>
            <person name="Storey R."/>
            <person name="Thrimawithana A.H."/>
            <person name="Thomson S."/>
            <person name="David C."/>
            <person name="Testolin R."/>
            <person name="Huang H."/>
            <person name="Hellens R.P."/>
            <person name="Schaffer R.J."/>
        </authorList>
    </citation>
    <scope>NUCLEOTIDE SEQUENCE [LARGE SCALE GENOMIC DNA]</scope>
    <source>
        <strain evidence="6">cv. Red5</strain>
    </source>
</reference>
<dbReference type="GO" id="GO:0006355">
    <property type="term" value="P:regulation of DNA-templated transcription"/>
    <property type="evidence" value="ECO:0007669"/>
    <property type="project" value="InterPro"/>
</dbReference>
<evidence type="ECO:0000256" key="1">
    <source>
        <dbReference type="ARBA" id="ARBA00004123"/>
    </source>
</evidence>
<keyword evidence="2" id="KW-0805">Transcription regulation</keyword>
<dbReference type="PANTHER" id="PTHR33124:SF39">
    <property type="entry name" value="TRANSCRIPTION FACTOR UPBEAT1"/>
    <property type="match status" value="1"/>
</dbReference>
<dbReference type="CDD" id="cd11444">
    <property type="entry name" value="bHLH_AtIBH1_like"/>
    <property type="match status" value="1"/>
</dbReference>
<dbReference type="EMBL" id="NKQK01000017">
    <property type="protein sequence ID" value="PSS06064.1"/>
    <property type="molecule type" value="Genomic_DNA"/>
</dbReference>
<gene>
    <name evidence="5" type="ORF">CEY00_Acc19692</name>
</gene>
<dbReference type="InterPro" id="IPR044660">
    <property type="entry name" value="IBH1-like"/>
</dbReference>
<evidence type="ECO:0000313" key="6">
    <source>
        <dbReference type="Proteomes" id="UP000241394"/>
    </source>
</evidence>
<name>A0A2R6QD52_ACTCC</name>
<proteinExistence type="predicted"/>
<keyword evidence="6" id="KW-1185">Reference proteome</keyword>
<evidence type="ECO:0000256" key="4">
    <source>
        <dbReference type="ARBA" id="ARBA00023242"/>
    </source>
</evidence>
<dbReference type="GO" id="GO:0005634">
    <property type="term" value="C:nucleus"/>
    <property type="evidence" value="ECO:0007669"/>
    <property type="project" value="UniProtKB-SubCell"/>
</dbReference>
<accession>A0A2R6QD52</accession>
<keyword evidence="3" id="KW-0804">Transcription</keyword>